<proteinExistence type="inferred from homology"/>
<evidence type="ECO:0000256" key="6">
    <source>
        <dbReference type="ARBA" id="ARBA00005412"/>
    </source>
</evidence>
<comment type="pathway">
    <text evidence="5 18">Metabolic intermediate biosynthesis; chorismate biosynthesis; chorismate from D-erythrose 4-phosphate and phosphoenolpyruvate: step 2/7.</text>
</comment>
<feature type="binding site" evidence="18">
    <location>
        <begin position="130"/>
        <end position="131"/>
    </location>
    <ligand>
        <name>NAD(+)</name>
        <dbReference type="ChEBI" id="CHEBI:57540"/>
    </ligand>
</feature>
<dbReference type="CDD" id="cd08195">
    <property type="entry name" value="DHQS"/>
    <property type="match status" value="1"/>
</dbReference>
<comment type="catalytic activity">
    <reaction evidence="1 18">
        <text>7-phospho-2-dehydro-3-deoxy-D-arabino-heptonate = 3-dehydroquinate + phosphate</text>
        <dbReference type="Rhea" id="RHEA:21968"/>
        <dbReference type="ChEBI" id="CHEBI:32364"/>
        <dbReference type="ChEBI" id="CHEBI:43474"/>
        <dbReference type="ChEBI" id="CHEBI:58394"/>
        <dbReference type="EC" id="4.2.3.4"/>
    </reaction>
</comment>
<organism evidence="21 22">
    <name type="scientific">Ligaoa zhengdingensis</name>
    <dbReference type="NCBI Taxonomy" id="2763658"/>
    <lineage>
        <taxon>Bacteria</taxon>
        <taxon>Bacillati</taxon>
        <taxon>Bacillota</taxon>
        <taxon>Clostridia</taxon>
        <taxon>Eubacteriales</taxon>
        <taxon>Oscillospiraceae</taxon>
        <taxon>Ligaoa</taxon>
    </lineage>
</organism>
<dbReference type="InterPro" id="IPR030963">
    <property type="entry name" value="DHQ_synth_fam"/>
</dbReference>
<dbReference type="Pfam" id="PF24621">
    <property type="entry name" value="DHQS_C"/>
    <property type="match status" value="1"/>
</dbReference>
<dbReference type="Gene3D" id="3.40.50.1970">
    <property type="match status" value="1"/>
</dbReference>
<dbReference type="GO" id="GO:0003856">
    <property type="term" value="F:3-dehydroquinate synthase activity"/>
    <property type="evidence" value="ECO:0007669"/>
    <property type="project" value="UniProtKB-UniRule"/>
</dbReference>
<evidence type="ECO:0000256" key="16">
    <source>
        <dbReference type="ARBA" id="ARBA00023239"/>
    </source>
</evidence>
<dbReference type="InterPro" id="IPR016037">
    <property type="entry name" value="DHQ_synth_AroB"/>
</dbReference>
<feature type="binding site" evidence="18">
    <location>
        <position position="242"/>
    </location>
    <ligand>
        <name>Zn(2+)</name>
        <dbReference type="ChEBI" id="CHEBI:29105"/>
    </ligand>
</feature>
<dbReference type="PANTHER" id="PTHR43622:SF7">
    <property type="entry name" value="3-DEHYDROQUINATE SYNTHASE, CHLOROPLASTIC"/>
    <property type="match status" value="1"/>
</dbReference>
<comment type="similarity">
    <text evidence="6 18">Belongs to the sugar phosphate cyclases superfamily. Dehydroquinate synthase family.</text>
</comment>
<dbReference type="GO" id="GO:0046872">
    <property type="term" value="F:metal ion binding"/>
    <property type="evidence" value="ECO:0007669"/>
    <property type="project" value="UniProtKB-KW"/>
</dbReference>
<dbReference type="InterPro" id="IPR056179">
    <property type="entry name" value="DHQS_C"/>
</dbReference>
<keyword evidence="10 18" id="KW-0028">Amino-acid biosynthesis</keyword>
<dbReference type="AlphaFoldDB" id="A0A926E054"/>
<feature type="binding site" evidence="18">
    <location>
        <position position="185"/>
    </location>
    <ligand>
        <name>Zn(2+)</name>
        <dbReference type="ChEBI" id="CHEBI:29105"/>
    </ligand>
</feature>
<dbReference type="Pfam" id="PF01761">
    <property type="entry name" value="DHQ_synthase"/>
    <property type="match status" value="1"/>
</dbReference>
<evidence type="ECO:0000256" key="8">
    <source>
        <dbReference type="ARBA" id="ARBA00017684"/>
    </source>
</evidence>
<dbReference type="InterPro" id="IPR030960">
    <property type="entry name" value="DHQS/DOIS_N"/>
</dbReference>
<dbReference type="FunFam" id="3.40.50.1970:FF:000007">
    <property type="entry name" value="Pentafunctional AROM polypeptide"/>
    <property type="match status" value="1"/>
</dbReference>
<dbReference type="PIRSF" id="PIRSF001455">
    <property type="entry name" value="DHQ_synth"/>
    <property type="match status" value="1"/>
</dbReference>
<accession>A0A926E054</accession>
<keyword evidence="9 18" id="KW-0963">Cytoplasm</keyword>
<dbReference type="InterPro" id="IPR050071">
    <property type="entry name" value="Dehydroquinate_synthase"/>
</dbReference>
<evidence type="ECO:0000259" key="20">
    <source>
        <dbReference type="Pfam" id="PF24621"/>
    </source>
</evidence>
<evidence type="ECO:0000256" key="9">
    <source>
        <dbReference type="ARBA" id="ARBA00022490"/>
    </source>
</evidence>
<keyword evidence="16 18" id="KW-0456">Lyase</keyword>
<feature type="binding site" evidence="18">
    <location>
        <position position="258"/>
    </location>
    <ligand>
        <name>Zn(2+)</name>
        <dbReference type="ChEBI" id="CHEBI:29105"/>
    </ligand>
</feature>
<evidence type="ECO:0000256" key="10">
    <source>
        <dbReference type="ARBA" id="ARBA00022605"/>
    </source>
</evidence>
<protein>
    <recommendedName>
        <fullName evidence="8 18">3-dehydroquinate synthase</fullName>
        <shortName evidence="18">DHQS</shortName>
        <ecNumber evidence="7 18">4.2.3.4</ecNumber>
    </recommendedName>
</protein>
<evidence type="ECO:0000313" key="21">
    <source>
        <dbReference type="EMBL" id="MBC8546987.1"/>
    </source>
</evidence>
<evidence type="ECO:0000256" key="2">
    <source>
        <dbReference type="ARBA" id="ARBA00001911"/>
    </source>
</evidence>
<keyword evidence="22" id="KW-1185">Reference proteome</keyword>
<feature type="binding site" evidence="18">
    <location>
        <begin position="106"/>
        <end position="110"/>
    </location>
    <ligand>
        <name>NAD(+)</name>
        <dbReference type="ChEBI" id="CHEBI:57540"/>
    </ligand>
</feature>
<dbReference type="Gene3D" id="1.20.1090.10">
    <property type="entry name" value="Dehydroquinate synthase-like - alpha domain"/>
    <property type="match status" value="1"/>
</dbReference>
<reference evidence="21" key="1">
    <citation type="submission" date="2020-08" db="EMBL/GenBank/DDBJ databases">
        <title>Genome public.</title>
        <authorList>
            <person name="Liu C."/>
            <person name="Sun Q."/>
        </authorList>
    </citation>
    <scope>NUCLEOTIDE SEQUENCE</scope>
    <source>
        <strain evidence="21">NSJ-31</strain>
    </source>
</reference>
<feature type="binding site" evidence="18">
    <location>
        <position position="143"/>
    </location>
    <ligand>
        <name>NAD(+)</name>
        <dbReference type="ChEBI" id="CHEBI:57540"/>
    </ligand>
</feature>
<evidence type="ECO:0000256" key="1">
    <source>
        <dbReference type="ARBA" id="ARBA00001393"/>
    </source>
</evidence>
<evidence type="ECO:0000256" key="12">
    <source>
        <dbReference type="ARBA" id="ARBA00022741"/>
    </source>
</evidence>
<evidence type="ECO:0000256" key="7">
    <source>
        <dbReference type="ARBA" id="ARBA00013031"/>
    </source>
</evidence>
<comment type="subcellular location">
    <subcellularLocation>
        <location evidence="4 18">Cytoplasm</location>
    </subcellularLocation>
</comment>
<dbReference type="NCBIfam" id="TIGR01357">
    <property type="entry name" value="aroB"/>
    <property type="match status" value="1"/>
</dbReference>
<evidence type="ECO:0000256" key="13">
    <source>
        <dbReference type="ARBA" id="ARBA00022833"/>
    </source>
</evidence>
<dbReference type="GO" id="GO:0009423">
    <property type="term" value="P:chorismate biosynthetic process"/>
    <property type="evidence" value="ECO:0007669"/>
    <property type="project" value="UniProtKB-UniRule"/>
</dbReference>
<dbReference type="SUPFAM" id="SSF56796">
    <property type="entry name" value="Dehydroquinate synthase-like"/>
    <property type="match status" value="1"/>
</dbReference>
<evidence type="ECO:0000313" key="22">
    <source>
        <dbReference type="Proteomes" id="UP000653127"/>
    </source>
</evidence>
<evidence type="ECO:0000256" key="11">
    <source>
        <dbReference type="ARBA" id="ARBA00022723"/>
    </source>
</evidence>
<dbReference type="GO" id="GO:0009073">
    <property type="term" value="P:aromatic amino acid family biosynthetic process"/>
    <property type="evidence" value="ECO:0007669"/>
    <property type="project" value="UniProtKB-KW"/>
</dbReference>
<feature type="domain" description="3-dehydroquinate synthase C-terminal" evidence="20">
    <location>
        <begin position="182"/>
        <end position="316"/>
    </location>
</feature>
<dbReference type="PANTHER" id="PTHR43622">
    <property type="entry name" value="3-DEHYDROQUINATE SYNTHASE"/>
    <property type="match status" value="1"/>
</dbReference>
<dbReference type="EC" id="4.2.3.4" evidence="7 18"/>
<comment type="function">
    <text evidence="18">Catalyzes the conversion of 3-deoxy-D-arabino-heptulosonate 7-phosphate (DAHP) to dehydroquinate (DHQ).</text>
</comment>
<evidence type="ECO:0000256" key="15">
    <source>
        <dbReference type="ARBA" id="ARBA00023141"/>
    </source>
</evidence>
<comment type="caution">
    <text evidence="21">The sequence shown here is derived from an EMBL/GenBank/DDBJ whole genome shotgun (WGS) entry which is preliminary data.</text>
</comment>
<dbReference type="EMBL" id="JACRST010000012">
    <property type="protein sequence ID" value="MBC8546987.1"/>
    <property type="molecule type" value="Genomic_DNA"/>
</dbReference>
<comment type="cofactor">
    <cofactor evidence="18">
        <name>Co(2+)</name>
        <dbReference type="ChEBI" id="CHEBI:48828"/>
    </cofactor>
    <cofactor evidence="18">
        <name>Zn(2+)</name>
        <dbReference type="ChEBI" id="CHEBI:29105"/>
    </cofactor>
    <text evidence="18">Binds 1 divalent metal cation per subunit. Can use either Co(2+) or Zn(2+).</text>
</comment>
<dbReference type="HAMAP" id="MF_00110">
    <property type="entry name" value="DHQ_synthase"/>
    <property type="match status" value="1"/>
</dbReference>
<comment type="cofactor">
    <cofactor evidence="3">
        <name>Zn(2+)</name>
        <dbReference type="ChEBI" id="CHEBI:29105"/>
    </cofactor>
</comment>
<evidence type="ECO:0000256" key="18">
    <source>
        <dbReference type="HAMAP-Rule" id="MF_00110"/>
    </source>
</evidence>
<evidence type="ECO:0000259" key="19">
    <source>
        <dbReference type="Pfam" id="PF01761"/>
    </source>
</evidence>
<keyword evidence="17 18" id="KW-0170">Cobalt</keyword>
<gene>
    <name evidence="18 21" type="primary">aroB</name>
    <name evidence="21" type="ORF">H8711_08590</name>
</gene>
<dbReference type="Proteomes" id="UP000653127">
    <property type="component" value="Unassembled WGS sequence"/>
</dbReference>
<evidence type="ECO:0000256" key="3">
    <source>
        <dbReference type="ARBA" id="ARBA00001947"/>
    </source>
</evidence>
<keyword evidence="12 18" id="KW-0547">Nucleotide-binding</keyword>
<dbReference type="GO" id="GO:0005737">
    <property type="term" value="C:cytoplasm"/>
    <property type="evidence" value="ECO:0007669"/>
    <property type="project" value="UniProtKB-SubCell"/>
</dbReference>
<sequence length="352" mass="38323">MKQVTVKTSKTYEVWVGNGLLDSAGERIRALSSAQRVAVVSDDTVAALYAGRLLDSLHRAGFDDCSLFTFPHGEASKTLATAAKLYEFFAGHQITRGDWIIALGGGVVGDVTGFAASTFLRGVRYVQIPTTLLAQVDSSVGGKTAVDLECGKNLVGTFYQPSLVLCDIQLLDTLPREIFCDGAAEVIKYGAIRDRELFEMTASPDYRKHLEEIIHRCVSIKRDIVQNDEFDTGERMLLNFGHTLAHAIETQSGYTIPHGRAVAIGMVAITKAAAAAGIVPQGIAEELERACWMFDLPTSTDFDPSGLAQICLGDKKRNQNQINVILPEQIGRAVIHPMPVEAFQKFICEGCR</sequence>
<feature type="domain" description="3-dehydroquinate synthase N-terminal" evidence="19">
    <location>
        <begin position="69"/>
        <end position="178"/>
    </location>
</feature>
<keyword evidence="11 18" id="KW-0479">Metal-binding</keyword>
<dbReference type="GO" id="GO:0000166">
    <property type="term" value="F:nucleotide binding"/>
    <property type="evidence" value="ECO:0007669"/>
    <property type="project" value="UniProtKB-KW"/>
</dbReference>
<dbReference type="GO" id="GO:0008652">
    <property type="term" value="P:amino acid biosynthetic process"/>
    <property type="evidence" value="ECO:0007669"/>
    <property type="project" value="UniProtKB-KW"/>
</dbReference>
<name>A0A926E054_9FIRM</name>
<keyword evidence="15 18" id="KW-0057">Aromatic amino acid biosynthesis</keyword>
<evidence type="ECO:0000256" key="14">
    <source>
        <dbReference type="ARBA" id="ARBA00023027"/>
    </source>
</evidence>
<feature type="binding site" evidence="18">
    <location>
        <position position="152"/>
    </location>
    <ligand>
        <name>NAD(+)</name>
        <dbReference type="ChEBI" id="CHEBI:57540"/>
    </ligand>
</feature>
<evidence type="ECO:0000256" key="5">
    <source>
        <dbReference type="ARBA" id="ARBA00004661"/>
    </source>
</evidence>
<comment type="cofactor">
    <cofactor evidence="2 18">
        <name>NAD(+)</name>
        <dbReference type="ChEBI" id="CHEBI:57540"/>
    </cofactor>
</comment>
<evidence type="ECO:0000256" key="4">
    <source>
        <dbReference type="ARBA" id="ARBA00004496"/>
    </source>
</evidence>
<comment type="caution">
    <text evidence="18">Lacks conserved residue(s) required for the propagation of feature annotation.</text>
</comment>
<evidence type="ECO:0000256" key="17">
    <source>
        <dbReference type="ARBA" id="ARBA00023285"/>
    </source>
</evidence>
<keyword evidence="13 18" id="KW-0862">Zinc</keyword>
<keyword evidence="14 18" id="KW-0520">NAD</keyword>